<dbReference type="GO" id="GO:0051920">
    <property type="term" value="F:peroxiredoxin activity"/>
    <property type="evidence" value="ECO:0007669"/>
    <property type="project" value="InterPro"/>
</dbReference>
<dbReference type="Gene3D" id="3.30.1020.10">
    <property type="entry name" value="Antioxidant, Horf6, Chain A, domain2"/>
    <property type="match status" value="1"/>
</dbReference>
<dbReference type="SUPFAM" id="SSF52833">
    <property type="entry name" value="Thioredoxin-like"/>
    <property type="match status" value="1"/>
</dbReference>
<sequence length="91" mass="10611">MQAGFILDDRQILRAIFDDPYPMKPGQNMNEILRLVDAHWVNAKHQVALPANWRPDDRVIVPTPKTVDEARARLEDRSLEVFDRYLAKKTL</sequence>
<evidence type="ECO:0000256" key="1">
    <source>
        <dbReference type="ARBA" id="ARBA00023002"/>
    </source>
</evidence>
<dbReference type="InterPro" id="IPR036249">
    <property type="entry name" value="Thioredoxin-like_sf"/>
</dbReference>
<organism evidence="3 4">
    <name type="scientific">Hydrogenibacillus schlegelii</name>
    <name type="common">Bacillus schlegelii</name>
    <dbReference type="NCBI Taxonomy" id="1484"/>
    <lineage>
        <taxon>Bacteria</taxon>
        <taxon>Bacillati</taxon>
        <taxon>Bacillota</taxon>
        <taxon>Bacilli</taxon>
        <taxon>Bacillales</taxon>
        <taxon>Bacillales Family X. Incertae Sedis</taxon>
        <taxon>Hydrogenibacillus</taxon>
    </lineage>
</organism>
<reference evidence="3 4" key="1">
    <citation type="submission" date="2017-08" db="EMBL/GenBank/DDBJ databases">
        <title>Burning lignite coal seam in the remote Altai Mountains harbors a hydrogen-driven thermophilic microbial community.</title>
        <authorList>
            <person name="Kadnikov V.V."/>
            <person name="Mardanov A.V."/>
            <person name="Ivasenko D."/>
            <person name="Beletsky A.V."/>
            <person name="Karnachuk O.V."/>
            <person name="Ravin N.V."/>
        </authorList>
    </citation>
    <scope>NUCLEOTIDE SEQUENCE [LARGE SCALE GENOMIC DNA]</scope>
    <source>
        <strain evidence="3">AL33</strain>
    </source>
</reference>
<dbReference type="InterPro" id="IPR019479">
    <property type="entry name" value="Peroxiredoxin_C"/>
</dbReference>
<dbReference type="EMBL" id="PEBV01000046">
    <property type="protein sequence ID" value="PTQ51369.1"/>
    <property type="molecule type" value="Genomic_DNA"/>
</dbReference>
<keyword evidence="1" id="KW-0560">Oxidoreductase</keyword>
<dbReference type="Pfam" id="PF10417">
    <property type="entry name" value="1-cysPrx_C"/>
    <property type="match status" value="1"/>
</dbReference>
<proteinExistence type="predicted"/>
<dbReference type="RefSeq" id="WP_273000676.1">
    <property type="nucleotide sequence ID" value="NZ_PEBV01000046.1"/>
</dbReference>
<evidence type="ECO:0000313" key="4">
    <source>
        <dbReference type="Proteomes" id="UP000244180"/>
    </source>
</evidence>
<evidence type="ECO:0000259" key="2">
    <source>
        <dbReference type="Pfam" id="PF10417"/>
    </source>
</evidence>
<dbReference type="AlphaFoldDB" id="A0A2T5G5A7"/>
<evidence type="ECO:0000313" key="3">
    <source>
        <dbReference type="EMBL" id="PTQ51369.1"/>
    </source>
</evidence>
<comment type="caution">
    <text evidence="3">The sequence shown here is derived from an EMBL/GenBank/DDBJ whole genome shotgun (WGS) entry which is preliminary data.</text>
</comment>
<feature type="domain" description="Peroxiredoxin C-terminal" evidence="2">
    <location>
        <begin position="42"/>
        <end position="76"/>
    </location>
</feature>
<gene>
    <name evidence="3" type="ORF">HSCHL_1362</name>
</gene>
<name>A0A2T5G5A7_HYDSH</name>
<dbReference type="Proteomes" id="UP000244180">
    <property type="component" value="Unassembled WGS sequence"/>
</dbReference>
<protein>
    <submittedName>
        <fullName evidence="3">Alkyl hydroperoxide reductase subunit C-like protein</fullName>
    </submittedName>
</protein>
<accession>A0A2T5G5A7</accession>